<feature type="transmembrane region" description="Helical" evidence="10">
    <location>
        <begin position="208"/>
        <end position="234"/>
    </location>
</feature>
<dbReference type="Proteomes" id="UP001321786">
    <property type="component" value="Chromosome"/>
</dbReference>
<dbReference type="KEGG" id="hprf:HLPR_16930"/>
<evidence type="ECO:0000256" key="1">
    <source>
        <dbReference type="ARBA" id="ARBA00002578"/>
    </source>
</evidence>
<feature type="transmembrane region" description="Helical" evidence="10">
    <location>
        <begin position="6"/>
        <end position="27"/>
    </location>
</feature>
<comment type="similarity">
    <text evidence="2 10">Belongs to the FliR/MopE/SpaR family.</text>
</comment>
<sequence length="256" mass="28605">MIFSDNIMIFFLVFTRISGIFTLVPIFNSKNIPIIAKMWFVFFLSLVILPVVNAQGVIINTFLDFGYYIFIEFVIGLLLGAVVLLVLNSLYIAGIMVDRNIGFSMVSVISATDEGQIPVSANLYFTMSMLIFLVTNAHHVLIIQIVNSFKLIPIGHLILSKFIIDDYIGIIAGSFVLGFKIAMPFIITILISNIILGILSKAMPGMNVFMIGMPFKVLVGLIILLVVIPTYFVVMKNMFNWSFSELSRLMEYISGT</sequence>
<name>A0AAU9E9D2_9FIRM</name>
<keyword evidence="11" id="KW-0966">Cell projection</keyword>
<dbReference type="NCBIfam" id="TIGR01400">
    <property type="entry name" value="fliR"/>
    <property type="match status" value="1"/>
</dbReference>
<dbReference type="PANTHER" id="PTHR30065:SF1">
    <property type="entry name" value="SURFACE PRESENTATION OF ANTIGENS PROTEIN SPAR"/>
    <property type="match status" value="1"/>
</dbReference>
<feature type="transmembrane region" description="Helical" evidence="10">
    <location>
        <begin position="167"/>
        <end position="196"/>
    </location>
</feature>
<evidence type="ECO:0000256" key="2">
    <source>
        <dbReference type="ARBA" id="ARBA00009772"/>
    </source>
</evidence>
<keyword evidence="6 10" id="KW-1133">Transmembrane helix</keyword>
<reference evidence="11 12" key="1">
    <citation type="submission" date="2023-08" db="EMBL/GenBank/DDBJ databases">
        <title>Helicovermis profunda gen. nov., sp. nov., a novel mesophilic, fermentative bacterium within the Bacillota from a deep-sea hydrothermal vent chimney.</title>
        <authorList>
            <person name="Miyazaki U."/>
            <person name="Mizutani D."/>
            <person name="Hashimoto Y."/>
            <person name="Tame A."/>
            <person name="Sawayama S."/>
            <person name="Miyazaki J."/>
            <person name="Takai K."/>
            <person name="Nakagawa S."/>
        </authorList>
    </citation>
    <scope>NUCLEOTIDE SEQUENCE [LARGE SCALE GENOMIC DNA]</scope>
    <source>
        <strain evidence="11 12">S502</strain>
    </source>
</reference>
<keyword evidence="12" id="KW-1185">Reference proteome</keyword>
<evidence type="ECO:0000256" key="6">
    <source>
        <dbReference type="ARBA" id="ARBA00022989"/>
    </source>
</evidence>
<comment type="subcellular location">
    <subcellularLocation>
        <location evidence="10">Cell membrane</location>
        <topology evidence="10">Multi-pass membrane protein</topology>
    </subcellularLocation>
    <subcellularLocation>
        <location evidence="10">Bacterial flagellum basal body</location>
    </subcellularLocation>
</comment>
<protein>
    <recommendedName>
        <fullName evidence="3 9">Flagellar biosynthetic protein FliR</fullName>
    </recommendedName>
</protein>
<organism evidence="11 12">
    <name type="scientific">Helicovermis profundi</name>
    <dbReference type="NCBI Taxonomy" id="3065157"/>
    <lineage>
        <taxon>Bacteria</taxon>
        <taxon>Bacillati</taxon>
        <taxon>Bacillota</taxon>
        <taxon>Clostridia</taxon>
        <taxon>Helicovermis</taxon>
    </lineage>
</organism>
<evidence type="ECO:0000256" key="10">
    <source>
        <dbReference type="RuleBase" id="RU362071"/>
    </source>
</evidence>
<keyword evidence="5 10" id="KW-0812">Transmembrane</keyword>
<dbReference type="GO" id="GO:0006605">
    <property type="term" value="P:protein targeting"/>
    <property type="evidence" value="ECO:0007669"/>
    <property type="project" value="UniProtKB-UniRule"/>
</dbReference>
<feature type="transmembrane region" description="Helical" evidence="10">
    <location>
        <begin position="39"/>
        <end position="59"/>
    </location>
</feature>
<evidence type="ECO:0000256" key="9">
    <source>
        <dbReference type="NCBIfam" id="TIGR01400"/>
    </source>
</evidence>
<dbReference type="EMBL" id="AP028654">
    <property type="protein sequence ID" value="BEP29362.1"/>
    <property type="molecule type" value="Genomic_DNA"/>
</dbReference>
<dbReference type="PANTHER" id="PTHR30065">
    <property type="entry name" value="FLAGELLAR BIOSYNTHETIC PROTEIN FLIR"/>
    <property type="match status" value="1"/>
</dbReference>
<evidence type="ECO:0000256" key="7">
    <source>
        <dbReference type="ARBA" id="ARBA00023136"/>
    </source>
</evidence>
<keyword evidence="4 10" id="KW-1003">Cell membrane</keyword>
<feature type="transmembrane region" description="Helical" evidence="10">
    <location>
        <begin position="65"/>
        <end position="87"/>
    </location>
</feature>
<gene>
    <name evidence="11" type="primary">fliR</name>
    <name evidence="11" type="ORF">HLPR_16930</name>
</gene>
<evidence type="ECO:0000256" key="4">
    <source>
        <dbReference type="ARBA" id="ARBA00022475"/>
    </source>
</evidence>
<keyword evidence="11" id="KW-0969">Cilium</keyword>
<dbReference type="Pfam" id="PF01311">
    <property type="entry name" value="Bac_export_1"/>
    <property type="match status" value="1"/>
</dbReference>
<evidence type="ECO:0000256" key="3">
    <source>
        <dbReference type="ARBA" id="ARBA00021717"/>
    </source>
</evidence>
<evidence type="ECO:0000256" key="8">
    <source>
        <dbReference type="ARBA" id="ARBA00023143"/>
    </source>
</evidence>
<dbReference type="GO" id="GO:0005886">
    <property type="term" value="C:plasma membrane"/>
    <property type="evidence" value="ECO:0007669"/>
    <property type="project" value="UniProtKB-SubCell"/>
</dbReference>
<keyword evidence="11" id="KW-0282">Flagellum</keyword>
<accession>A0AAU9E9D2</accession>
<evidence type="ECO:0000313" key="12">
    <source>
        <dbReference type="Proteomes" id="UP001321786"/>
    </source>
</evidence>
<evidence type="ECO:0000313" key="11">
    <source>
        <dbReference type="EMBL" id="BEP29362.1"/>
    </source>
</evidence>
<dbReference type="GO" id="GO:0009425">
    <property type="term" value="C:bacterial-type flagellum basal body"/>
    <property type="evidence" value="ECO:0007669"/>
    <property type="project" value="UniProtKB-SubCell"/>
</dbReference>
<keyword evidence="8 10" id="KW-0975">Bacterial flagellum</keyword>
<evidence type="ECO:0000256" key="5">
    <source>
        <dbReference type="ARBA" id="ARBA00022692"/>
    </source>
</evidence>
<keyword evidence="7 10" id="KW-0472">Membrane</keyword>
<dbReference type="InterPro" id="IPR002010">
    <property type="entry name" value="T3SS_IM_R"/>
</dbReference>
<proteinExistence type="inferred from homology"/>
<dbReference type="InterPro" id="IPR006303">
    <property type="entry name" value="FliR"/>
</dbReference>
<dbReference type="GO" id="GO:0044780">
    <property type="term" value="P:bacterial-type flagellum assembly"/>
    <property type="evidence" value="ECO:0007669"/>
    <property type="project" value="UniProtKB-UniRule"/>
</dbReference>
<comment type="function">
    <text evidence="1 10">Role in flagellar biosynthesis.</text>
</comment>
<feature type="transmembrane region" description="Helical" evidence="10">
    <location>
        <begin position="123"/>
        <end position="147"/>
    </location>
</feature>
<dbReference type="PRINTS" id="PR00953">
    <property type="entry name" value="TYPE3IMRPROT"/>
</dbReference>
<dbReference type="AlphaFoldDB" id="A0AAU9E9D2"/>